<feature type="transmembrane region" description="Helical" evidence="7">
    <location>
        <begin position="463"/>
        <end position="490"/>
    </location>
</feature>
<evidence type="ECO:0000256" key="6">
    <source>
        <dbReference type="ARBA" id="ARBA00023136"/>
    </source>
</evidence>
<dbReference type="Gene3D" id="3.30.2090.10">
    <property type="entry name" value="Multidrug efflux transporter AcrB TolC docking domain, DN and DC subdomains"/>
    <property type="match status" value="2"/>
</dbReference>
<keyword evidence="3" id="KW-0997">Cell inner membrane</keyword>
<name>A0ABT1WJA6_9BURK</name>
<evidence type="ECO:0000256" key="1">
    <source>
        <dbReference type="ARBA" id="ARBA00022448"/>
    </source>
</evidence>
<feature type="transmembrane region" description="Helical" evidence="7">
    <location>
        <begin position="360"/>
        <end position="381"/>
    </location>
</feature>
<keyword evidence="1" id="KW-0813">Transport</keyword>
<feature type="transmembrane region" description="Helical" evidence="7">
    <location>
        <begin position="12"/>
        <end position="32"/>
    </location>
</feature>
<dbReference type="InterPro" id="IPR001036">
    <property type="entry name" value="Acrflvin-R"/>
</dbReference>
<keyword evidence="6 7" id="KW-0472">Membrane</keyword>
<dbReference type="Gene3D" id="3.30.70.1440">
    <property type="entry name" value="Multidrug efflux transporter AcrB pore domain"/>
    <property type="match status" value="1"/>
</dbReference>
<feature type="transmembrane region" description="Helical" evidence="7">
    <location>
        <begin position="526"/>
        <end position="550"/>
    </location>
</feature>
<feature type="transmembrane region" description="Helical" evidence="7">
    <location>
        <begin position="987"/>
        <end position="1013"/>
    </location>
</feature>
<dbReference type="InterPro" id="IPR027463">
    <property type="entry name" value="AcrB_DN_DC_subdom"/>
</dbReference>
<evidence type="ECO:0000313" key="9">
    <source>
        <dbReference type="Proteomes" id="UP001204142"/>
    </source>
</evidence>
<dbReference type="Gene3D" id="3.30.70.1430">
    <property type="entry name" value="Multidrug efflux transporter AcrB pore domain"/>
    <property type="match status" value="2"/>
</dbReference>
<proteinExistence type="predicted"/>
<keyword evidence="5 7" id="KW-1133">Transmembrane helix</keyword>
<evidence type="ECO:0000256" key="5">
    <source>
        <dbReference type="ARBA" id="ARBA00022989"/>
    </source>
</evidence>
<keyword evidence="4 7" id="KW-0812">Transmembrane</keyword>
<gene>
    <name evidence="8" type="ORF">NQT62_14235</name>
</gene>
<dbReference type="PANTHER" id="PTHR32063:SF34">
    <property type="entry name" value="MULTIDRUG RESISTANCE PROTEIN MDTC"/>
    <property type="match status" value="1"/>
</dbReference>
<dbReference type="PRINTS" id="PR00702">
    <property type="entry name" value="ACRIFLAVINRP"/>
</dbReference>
<evidence type="ECO:0000256" key="7">
    <source>
        <dbReference type="SAM" id="Phobius"/>
    </source>
</evidence>
<reference evidence="8 9" key="1">
    <citation type="submission" date="2022-07" db="EMBL/GenBank/DDBJ databases">
        <authorList>
            <person name="Xamxidin M."/>
            <person name="Wu M."/>
        </authorList>
    </citation>
    <scope>NUCLEOTIDE SEQUENCE [LARGE SCALE GENOMIC DNA]</scope>
    <source>
        <strain evidence="8 9">NBRC 111650</strain>
    </source>
</reference>
<accession>A0ABT1WJA6</accession>
<dbReference type="EMBL" id="JANIGO010000005">
    <property type="protein sequence ID" value="MCQ8897596.1"/>
    <property type="molecule type" value="Genomic_DNA"/>
</dbReference>
<dbReference type="RefSeq" id="WP_256765400.1">
    <property type="nucleotide sequence ID" value="NZ_JANIGO010000005.1"/>
</dbReference>
<dbReference type="PANTHER" id="PTHR32063">
    <property type="match status" value="1"/>
</dbReference>
<dbReference type="NCBIfam" id="NF033617">
    <property type="entry name" value="RND_permease_2"/>
    <property type="match status" value="1"/>
</dbReference>
<dbReference type="SUPFAM" id="SSF82866">
    <property type="entry name" value="Multidrug efflux transporter AcrB transmembrane domain"/>
    <property type="match status" value="2"/>
</dbReference>
<comment type="caution">
    <text evidence="8">The sequence shown here is derived from an EMBL/GenBank/DDBJ whole genome shotgun (WGS) entry which is preliminary data.</text>
</comment>
<organism evidence="8 9">
    <name type="scientific">Limnobacter humi</name>
    <dbReference type="NCBI Taxonomy" id="1778671"/>
    <lineage>
        <taxon>Bacteria</taxon>
        <taxon>Pseudomonadati</taxon>
        <taxon>Pseudomonadota</taxon>
        <taxon>Betaproteobacteria</taxon>
        <taxon>Burkholderiales</taxon>
        <taxon>Burkholderiaceae</taxon>
        <taxon>Limnobacter</taxon>
    </lineage>
</organism>
<dbReference type="SUPFAM" id="SSF82714">
    <property type="entry name" value="Multidrug efflux transporter AcrB TolC docking domain, DN and DC subdomains"/>
    <property type="match status" value="2"/>
</dbReference>
<evidence type="ECO:0000256" key="3">
    <source>
        <dbReference type="ARBA" id="ARBA00022519"/>
    </source>
</evidence>
<feature type="transmembrane region" description="Helical" evidence="7">
    <location>
        <begin position="909"/>
        <end position="934"/>
    </location>
</feature>
<feature type="transmembrane region" description="Helical" evidence="7">
    <location>
        <begin position="431"/>
        <end position="457"/>
    </location>
</feature>
<evidence type="ECO:0000313" key="8">
    <source>
        <dbReference type="EMBL" id="MCQ8897596.1"/>
    </source>
</evidence>
<feature type="transmembrane region" description="Helical" evidence="7">
    <location>
        <begin position="954"/>
        <end position="975"/>
    </location>
</feature>
<evidence type="ECO:0000256" key="2">
    <source>
        <dbReference type="ARBA" id="ARBA00022475"/>
    </source>
</evidence>
<feature type="transmembrane region" description="Helical" evidence="7">
    <location>
        <begin position="859"/>
        <end position="876"/>
    </location>
</feature>
<keyword evidence="9" id="KW-1185">Reference proteome</keyword>
<sequence>MGFSAIFIHRPVATVLLSLGVVLAGILGFFALPVAPLPQVDFPTISVQASLPGASAETMAATVATPLERALGRIAGVTEITSNSTQGSTGITIQFDLDRDIDGAAREVQAAINASRSLLPSGLPSNPTYRKVNPADSPILILALTSEHHTRGELYDYASTILSQRLSQIDGVGQVNIGGGALPAVRVDVDPNRLSAKGLSLEDVRNTIANSNTNRPVGLVESVDHYWQIGLNSQSREADEYKPLVVRYQHGAAIQLQDVARVSDSVQDIRTYGAANGKPAVVLVVYRSPGANIIGTVDRIRELLPKLRAMVPAAISVDVVLDRTPTIRGSLKEVEKTLLISVALVLMVVLLFLKKWRAAVIPSVAVPVSLIGTFAIMYLLGYSLDNLSLMAIVVATGFVVDDAIVVQENIVRHMERGKSAYRAALDGSREIGFTVISISLSLIAVFIPVLLMGGIVGRLFREFAVTLSAAIVVSLVVSLTLTPSMAAYLLKPSDPSPSAGRFSRFMAWVDSGLRAIRRGYRKSLAWSIRHACVVMVLLLATVALNVYLYIHIPKGFFPQQDTGRLLGFIRGDQSISYQAMEGKMNQLMAIVQADPDVSAVVGFVGGGRRNGGFMFVTLKPLKERSAKMVEVLGRLRKQLAHVPGASLFLTPAQDVRIGGRQTSSEFQFTLLADDLSVLRDWEPKVRDAMSALPQLVDIDTDQQDKGLQNNLVIDRDAAARFGLSVRDIDTTLNNAFSQRLVSTIYNPLNQYRVVLGLNEFYLQGPESLKAIRFSTPDGGQVPLSAFARVVPGNAPLSVSHDGGFPSSTISFGLAPGYSLSEASAAVQQAYDRLTPPVALRGTFQGSAGAFQQSLSSQPLLILAAMVTIYLVLGILYESLVHPLTILSTLPSAGVGALLGLILFGEEFGVIALIGVLLLIGIVKKNAIMMIDFAIDRQRRTGSSAAPAIYRAAVLRFRPILMTTLAAMLGAVPLALGSGDGAELRTPLGIAIVGGLFMSQLLTLYTTPVVYILLDRYLGKSKR</sequence>
<dbReference type="SUPFAM" id="SSF82693">
    <property type="entry name" value="Multidrug efflux transporter AcrB pore domain, PN1, PN2, PC1 and PC2 subdomains"/>
    <property type="match status" value="4"/>
</dbReference>
<evidence type="ECO:0000256" key="4">
    <source>
        <dbReference type="ARBA" id="ARBA00022692"/>
    </source>
</evidence>
<dbReference type="Proteomes" id="UP001204142">
    <property type="component" value="Unassembled WGS sequence"/>
</dbReference>
<keyword evidence="2" id="KW-1003">Cell membrane</keyword>
<dbReference type="Gene3D" id="1.20.1640.10">
    <property type="entry name" value="Multidrug efflux transporter AcrB transmembrane domain"/>
    <property type="match status" value="2"/>
</dbReference>
<dbReference type="Gene3D" id="3.30.70.1320">
    <property type="entry name" value="Multidrug efflux transporter AcrB pore domain like"/>
    <property type="match status" value="1"/>
</dbReference>
<dbReference type="Pfam" id="PF00873">
    <property type="entry name" value="ACR_tran"/>
    <property type="match status" value="1"/>
</dbReference>
<protein>
    <submittedName>
        <fullName evidence="8">Multidrug efflux RND transporter permease subunit</fullName>
    </submittedName>
</protein>
<feature type="transmembrane region" description="Helical" evidence="7">
    <location>
        <begin position="337"/>
        <end position="353"/>
    </location>
</feature>